<dbReference type="SUPFAM" id="SSF54928">
    <property type="entry name" value="RNA-binding domain, RBD"/>
    <property type="match status" value="1"/>
</dbReference>
<feature type="domain" description="RNA recognition motif" evidence="4">
    <location>
        <begin position="5"/>
        <end position="78"/>
    </location>
</feature>
<dbReference type="AlphaFoldDB" id="A0AAF0CMT1"/>
<sequence length="135" mass="13919">MSSAKLYVGNMSFKTTEDELRDAFSAYGEVTDVYVAMDKMTGRPRGFAFVTLDTAENAARAAEELNGKDFGGRALTVNEARPKEDRPRGGGFGGGGGGRGGFGGGDRRGGGGGYGDRRGGGGGGYGDRRGGGDRY</sequence>
<dbReference type="Gene3D" id="3.30.70.330">
    <property type="match status" value="1"/>
</dbReference>
<dbReference type="InterPro" id="IPR000504">
    <property type="entry name" value="RRM_dom"/>
</dbReference>
<protein>
    <submittedName>
        <fullName evidence="5">RNA-binding protein</fullName>
    </submittedName>
</protein>
<feature type="region of interest" description="Disordered" evidence="2">
    <location>
        <begin position="73"/>
        <end position="135"/>
    </location>
</feature>
<dbReference type="InterPro" id="IPR012677">
    <property type="entry name" value="Nucleotide-bd_a/b_plait_sf"/>
</dbReference>
<dbReference type="EMBL" id="CP119075">
    <property type="protein sequence ID" value="WED63741.1"/>
    <property type="molecule type" value="Genomic_DNA"/>
</dbReference>
<keyword evidence="1" id="KW-0694">RNA-binding</keyword>
<dbReference type="SMART" id="SM00361">
    <property type="entry name" value="RRM_1"/>
    <property type="match status" value="1"/>
</dbReference>
<dbReference type="PANTHER" id="PTHR48027">
    <property type="entry name" value="HETEROGENEOUS NUCLEAR RIBONUCLEOPROTEIN 87F-RELATED"/>
    <property type="match status" value="1"/>
</dbReference>
<dbReference type="KEGG" id="slom:PXH66_15500"/>
<dbReference type="SMART" id="SM00360">
    <property type="entry name" value="RRM"/>
    <property type="match status" value="1"/>
</dbReference>
<feature type="compositionally biased region" description="Basic and acidic residues" evidence="2">
    <location>
        <begin position="126"/>
        <end position="135"/>
    </location>
</feature>
<name>A0AAF0CMT1_9BACT</name>
<dbReference type="InterPro" id="IPR003954">
    <property type="entry name" value="RRM_euk-type"/>
</dbReference>
<evidence type="ECO:0000256" key="2">
    <source>
        <dbReference type="SAM" id="MobiDB-lite"/>
    </source>
</evidence>
<evidence type="ECO:0000313" key="5">
    <source>
        <dbReference type="EMBL" id="WED63741.1"/>
    </source>
</evidence>
<organism evidence="5 6">
    <name type="scientific">Synoicihabitans lomoniglobus</name>
    <dbReference type="NCBI Taxonomy" id="2909285"/>
    <lineage>
        <taxon>Bacteria</taxon>
        <taxon>Pseudomonadati</taxon>
        <taxon>Verrucomicrobiota</taxon>
        <taxon>Opitutia</taxon>
        <taxon>Opitutales</taxon>
        <taxon>Opitutaceae</taxon>
        <taxon>Synoicihabitans</taxon>
    </lineage>
</organism>
<evidence type="ECO:0000256" key="1">
    <source>
        <dbReference type="ARBA" id="ARBA00022884"/>
    </source>
</evidence>
<keyword evidence="6" id="KW-1185">Reference proteome</keyword>
<dbReference type="InterPro" id="IPR052462">
    <property type="entry name" value="SLIRP/GR-RBP-like"/>
</dbReference>
<dbReference type="GO" id="GO:0003723">
    <property type="term" value="F:RNA binding"/>
    <property type="evidence" value="ECO:0007669"/>
    <property type="project" value="UniProtKB-KW"/>
</dbReference>
<feature type="compositionally biased region" description="Basic and acidic residues" evidence="2">
    <location>
        <begin position="105"/>
        <end position="119"/>
    </location>
</feature>
<reference evidence="5" key="1">
    <citation type="submission" date="2023-03" db="EMBL/GenBank/DDBJ databases">
        <title>Lomoglobus Profundus gen. nov., sp. nov., a novel member of the phylum Verrucomicrobia, isolated from deep-marine sediment of South China Sea.</title>
        <authorList>
            <person name="Ahmad T."/>
            <person name="Ishaq S.E."/>
            <person name="Wang F."/>
        </authorList>
    </citation>
    <scope>NUCLEOTIDE SEQUENCE</scope>
    <source>
        <strain evidence="5">LMO-M01</strain>
    </source>
</reference>
<dbReference type="Pfam" id="PF00076">
    <property type="entry name" value="RRM_1"/>
    <property type="match status" value="1"/>
</dbReference>
<dbReference type="Proteomes" id="UP001218638">
    <property type="component" value="Chromosome"/>
</dbReference>
<feature type="compositionally biased region" description="Gly residues" evidence="2">
    <location>
        <begin position="89"/>
        <end position="104"/>
    </location>
</feature>
<feature type="domain" description="RRM" evidence="3">
    <location>
        <begin position="5"/>
        <end position="78"/>
    </location>
</feature>
<proteinExistence type="predicted"/>
<gene>
    <name evidence="5" type="ORF">PXH66_15500</name>
</gene>
<evidence type="ECO:0000259" key="4">
    <source>
        <dbReference type="SMART" id="SM00361"/>
    </source>
</evidence>
<evidence type="ECO:0000259" key="3">
    <source>
        <dbReference type="SMART" id="SM00360"/>
    </source>
</evidence>
<dbReference type="InterPro" id="IPR035979">
    <property type="entry name" value="RBD_domain_sf"/>
</dbReference>
<dbReference type="RefSeq" id="WP_330930443.1">
    <property type="nucleotide sequence ID" value="NZ_CP119075.1"/>
</dbReference>
<accession>A0AAF0CMT1</accession>
<evidence type="ECO:0000313" key="6">
    <source>
        <dbReference type="Proteomes" id="UP001218638"/>
    </source>
</evidence>